<comment type="caution">
    <text evidence="1">The sequence shown here is derived from an EMBL/GenBank/DDBJ whole genome shotgun (WGS) entry which is preliminary data.</text>
</comment>
<sequence>MNQRHYYWLTNLLAGLVLLLSMLTDTRAADVHVDRTSPDLVLRGELSGKDNQTYRNLPFDVPAGTTRITVQFDYSGRDQHTTVDLGLLGPDGAKPQGFGGQDGFRGWSGGSKRLFTVSATDATPSYLPGPIRPGRWTLLLGIPNIRKDSHASYTASLWFGRANDAAWEPALLNPPLRKEAGWYRGDLHMHTAHSDGSCNSQGGERVPCPLFLTVQGAVQRGLDFIAITEHNTTSHANAMRELQPYFDRLLLIPGREVTSFTGHANLFGTTAPVDFRVGSPGVPDWNSLLRAIAPLHGLISINHAIRPSGEACMGCGWTAKPAVDMALVQAIEIVNGIDAGTPFSGVPFWEQQLAKGYRLTGIGGSDSHNAFQNDPKNSAMTSYLPTTVVHANELSMPAILDGIRAGHVFVDVEGSKDRLLELTAHRDRQQASMGDALSAPAGATVTFEAHVAHVIGATLTVWLDGKPLTSVRDSAIKEMDQRIRFDWTADGKPHWLRAEVRDASSRPLLIGNPIYLTAAANSF</sequence>
<dbReference type="GO" id="GO:0035312">
    <property type="term" value="F:5'-3' DNA exonuclease activity"/>
    <property type="evidence" value="ECO:0007669"/>
    <property type="project" value="TreeGrafter"/>
</dbReference>
<dbReference type="Gene3D" id="3.20.20.140">
    <property type="entry name" value="Metal-dependent hydrolases"/>
    <property type="match status" value="1"/>
</dbReference>
<keyword evidence="2" id="KW-1185">Reference proteome</keyword>
<dbReference type="SUPFAM" id="SSF89550">
    <property type="entry name" value="PHP domain-like"/>
    <property type="match status" value="1"/>
</dbReference>
<dbReference type="Proteomes" id="UP000253782">
    <property type="component" value="Unassembled WGS sequence"/>
</dbReference>
<dbReference type="RefSeq" id="WP_114846406.1">
    <property type="nucleotide sequence ID" value="NZ_JBHSPE010000002.1"/>
</dbReference>
<gene>
    <name evidence="1" type="ORF">DVJ77_15370</name>
</gene>
<dbReference type="CDD" id="cd07432">
    <property type="entry name" value="PHP_HisPPase"/>
    <property type="match status" value="1"/>
</dbReference>
<dbReference type="PANTHER" id="PTHR42924:SF3">
    <property type="entry name" value="POLYMERASE_HISTIDINOL PHOSPHATASE N-TERMINAL DOMAIN-CONTAINING PROTEIN"/>
    <property type="match status" value="1"/>
</dbReference>
<dbReference type="NCBIfam" id="NF038032">
    <property type="entry name" value="CehA_McbA_metalo"/>
    <property type="match status" value="1"/>
</dbReference>
<proteinExistence type="predicted"/>
<organism evidence="1 2">
    <name type="scientific">Dyella tabacisoli</name>
    <dbReference type="NCBI Taxonomy" id="2282381"/>
    <lineage>
        <taxon>Bacteria</taxon>
        <taxon>Pseudomonadati</taxon>
        <taxon>Pseudomonadota</taxon>
        <taxon>Gammaproteobacteria</taxon>
        <taxon>Lysobacterales</taxon>
        <taxon>Rhodanobacteraceae</taxon>
        <taxon>Dyella</taxon>
    </lineage>
</organism>
<evidence type="ECO:0000313" key="2">
    <source>
        <dbReference type="Proteomes" id="UP000253782"/>
    </source>
</evidence>
<name>A0A369UKJ1_9GAMM</name>
<dbReference type="EMBL" id="QQAH01000014">
    <property type="protein sequence ID" value="RDD80833.1"/>
    <property type="molecule type" value="Genomic_DNA"/>
</dbReference>
<protein>
    <submittedName>
        <fullName evidence="1">PHP domain-containing protein</fullName>
    </submittedName>
</protein>
<dbReference type="OrthoDB" id="9804333at2"/>
<dbReference type="PANTHER" id="PTHR42924">
    <property type="entry name" value="EXONUCLEASE"/>
    <property type="match status" value="1"/>
</dbReference>
<accession>A0A369UKJ1</accession>
<reference evidence="1 2" key="1">
    <citation type="submission" date="2018-07" db="EMBL/GenBank/DDBJ databases">
        <title>Dyella tabacisoli L4-6T, whole genome shotgun sequence.</title>
        <authorList>
            <person name="Zhou X.-K."/>
            <person name="Li W.-J."/>
            <person name="Duan Y.-Q."/>
        </authorList>
    </citation>
    <scope>NUCLEOTIDE SEQUENCE [LARGE SCALE GENOMIC DNA]</scope>
    <source>
        <strain evidence="1 2">L4-6</strain>
    </source>
</reference>
<dbReference type="InterPro" id="IPR016195">
    <property type="entry name" value="Pol/histidinol_Pase-like"/>
</dbReference>
<dbReference type="GO" id="GO:0004534">
    <property type="term" value="F:5'-3' RNA exonuclease activity"/>
    <property type="evidence" value="ECO:0007669"/>
    <property type="project" value="TreeGrafter"/>
</dbReference>
<evidence type="ECO:0000313" key="1">
    <source>
        <dbReference type="EMBL" id="RDD80833.1"/>
    </source>
</evidence>
<dbReference type="InterPro" id="IPR052018">
    <property type="entry name" value="PHP_domain"/>
</dbReference>
<dbReference type="AlphaFoldDB" id="A0A369UKJ1"/>